<evidence type="ECO:0000259" key="4">
    <source>
        <dbReference type="PROSITE" id="PS50102"/>
    </source>
</evidence>
<dbReference type="InterPro" id="IPR012677">
    <property type="entry name" value="Nucleotide-bd_a/b_plait_sf"/>
</dbReference>
<dbReference type="PANTHER" id="PTHR48025:SF1">
    <property type="entry name" value="RRM DOMAIN-CONTAINING PROTEIN"/>
    <property type="match status" value="1"/>
</dbReference>
<dbReference type="RefSeq" id="WP_061834494.1">
    <property type="nucleotide sequence ID" value="NZ_LUKE01000001.1"/>
</dbReference>
<dbReference type="SMART" id="SM00360">
    <property type="entry name" value="RRM"/>
    <property type="match status" value="1"/>
</dbReference>
<protein>
    <submittedName>
        <fullName evidence="5">RNA-binding protein</fullName>
    </submittedName>
</protein>
<dbReference type="InterPro" id="IPR000504">
    <property type="entry name" value="RRM_dom"/>
</dbReference>
<feature type="domain" description="RRM" evidence="4">
    <location>
        <begin position="3"/>
        <end position="81"/>
    </location>
</feature>
<keyword evidence="2" id="KW-0694">RNA-binding</keyword>
<dbReference type="EMBL" id="LUKE01000001">
    <property type="protein sequence ID" value="KYG66917.1"/>
    <property type="molecule type" value="Genomic_DNA"/>
</dbReference>
<accession>A0A150WRH2</accession>
<gene>
    <name evidence="5" type="ORF">AZI86_07780</name>
</gene>
<feature type="region of interest" description="Disordered" evidence="3">
    <location>
        <begin position="74"/>
        <end position="106"/>
    </location>
</feature>
<dbReference type="GO" id="GO:0003729">
    <property type="term" value="F:mRNA binding"/>
    <property type="evidence" value="ECO:0007669"/>
    <property type="project" value="TreeGrafter"/>
</dbReference>
<feature type="compositionally biased region" description="Gly residues" evidence="3">
    <location>
        <begin position="86"/>
        <end position="106"/>
    </location>
</feature>
<evidence type="ECO:0000256" key="1">
    <source>
        <dbReference type="ARBA" id="ARBA00022737"/>
    </source>
</evidence>
<comment type="caution">
    <text evidence="5">The sequence shown here is derived from an EMBL/GenBank/DDBJ whole genome shotgun (WGS) entry which is preliminary data.</text>
</comment>
<evidence type="ECO:0000313" key="6">
    <source>
        <dbReference type="Proteomes" id="UP000075320"/>
    </source>
</evidence>
<keyword evidence="6" id="KW-1185">Reference proteome</keyword>
<organism evidence="5 6">
    <name type="scientific">Bdellovibrio bacteriovorus</name>
    <dbReference type="NCBI Taxonomy" id="959"/>
    <lineage>
        <taxon>Bacteria</taxon>
        <taxon>Pseudomonadati</taxon>
        <taxon>Bdellovibrionota</taxon>
        <taxon>Bdellovibrionia</taxon>
        <taxon>Bdellovibrionales</taxon>
        <taxon>Pseudobdellovibrionaceae</taxon>
        <taxon>Bdellovibrio</taxon>
    </lineage>
</organism>
<dbReference type="CDD" id="cd21608">
    <property type="entry name" value="RRM2_NsCP33_like"/>
    <property type="match status" value="1"/>
</dbReference>
<dbReference type="InterPro" id="IPR048289">
    <property type="entry name" value="RRM2_NsCP33-like"/>
</dbReference>
<dbReference type="AlphaFoldDB" id="A0A150WRH2"/>
<proteinExistence type="predicted"/>
<keyword evidence="1" id="KW-0677">Repeat</keyword>
<reference evidence="5 6" key="1">
    <citation type="submission" date="2016-03" db="EMBL/GenBank/DDBJ databases">
        <authorList>
            <person name="Ploux O."/>
        </authorList>
    </citation>
    <scope>NUCLEOTIDE SEQUENCE [LARGE SCALE GENOMIC DNA]</scope>
    <source>
        <strain evidence="5 6">R0</strain>
    </source>
</reference>
<sequence length="106" mass="10978">MGKKLYVGNLSYSVDSEQLGSVFAEVGNVDSANIITDRETGRSKGFGFVEMATDALALDAISKLNGYELGGRAMNVSEAKPQEPRTGGGGPRRGGGGFGGGGSRRY</sequence>
<dbReference type="SUPFAM" id="SSF54928">
    <property type="entry name" value="RNA-binding domain, RBD"/>
    <property type="match status" value="1"/>
</dbReference>
<evidence type="ECO:0000256" key="3">
    <source>
        <dbReference type="SAM" id="MobiDB-lite"/>
    </source>
</evidence>
<dbReference type="Proteomes" id="UP000075320">
    <property type="component" value="Unassembled WGS sequence"/>
</dbReference>
<dbReference type="InterPro" id="IPR035979">
    <property type="entry name" value="RBD_domain_sf"/>
</dbReference>
<evidence type="ECO:0000256" key="2">
    <source>
        <dbReference type="ARBA" id="ARBA00022884"/>
    </source>
</evidence>
<name>A0A150WRH2_BDEBC</name>
<dbReference type="OrthoDB" id="5295146at2"/>
<dbReference type="Pfam" id="PF00076">
    <property type="entry name" value="RRM_1"/>
    <property type="match status" value="1"/>
</dbReference>
<dbReference type="PROSITE" id="PS50102">
    <property type="entry name" value="RRM"/>
    <property type="match status" value="1"/>
</dbReference>
<dbReference type="PANTHER" id="PTHR48025">
    <property type="entry name" value="OS02G0815200 PROTEIN"/>
    <property type="match status" value="1"/>
</dbReference>
<dbReference type="InterPro" id="IPR050502">
    <property type="entry name" value="Euk_RNA-bind_prot"/>
</dbReference>
<evidence type="ECO:0000313" key="5">
    <source>
        <dbReference type="EMBL" id="KYG66917.1"/>
    </source>
</evidence>
<dbReference type="Gene3D" id="3.30.70.330">
    <property type="match status" value="1"/>
</dbReference>